<keyword evidence="4" id="KW-0479">Metal-binding</keyword>
<dbReference type="Pfam" id="PF01926">
    <property type="entry name" value="MMR_HSR1"/>
    <property type="match status" value="1"/>
</dbReference>
<dbReference type="CDD" id="cd01876">
    <property type="entry name" value="YihA_EngB"/>
    <property type="match status" value="1"/>
</dbReference>
<dbReference type="PANTHER" id="PTHR11649:SF13">
    <property type="entry name" value="ENGB-TYPE G DOMAIN-CONTAINING PROTEIN"/>
    <property type="match status" value="1"/>
</dbReference>
<dbReference type="InterPro" id="IPR030393">
    <property type="entry name" value="G_ENGB_dom"/>
</dbReference>
<keyword evidence="6" id="KW-0460">Magnesium</keyword>
<protein>
    <recommendedName>
        <fullName evidence="10">Probable GTP-binding protein EngB</fullName>
    </recommendedName>
</protein>
<evidence type="ECO:0000256" key="3">
    <source>
        <dbReference type="ARBA" id="ARBA00022618"/>
    </source>
</evidence>
<evidence type="ECO:0000313" key="12">
    <source>
        <dbReference type="EMBL" id="QGG49382.1"/>
    </source>
</evidence>
<keyword evidence="13" id="KW-1185">Reference proteome</keyword>
<dbReference type="GO" id="GO:0005525">
    <property type="term" value="F:GTP binding"/>
    <property type="evidence" value="ECO:0007669"/>
    <property type="project" value="UniProtKB-UniRule"/>
</dbReference>
<evidence type="ECO:0000256" key="5">
    <source>
        <dbReference type="ARBA" id="ARBA00022741"/>
    </source>
</evidence>
<dbReference type="GO" id="GO:0005829">
    <property type="term" value="C:cytosol"/>
    <property type="evidence" value="ECO:0007669"/>
    <property type="project" value="TreeGrafter"/>
</dbReference>
<dbReference type="FunFam" id="3.40.50.300:FF:000098">
    <property type="entry name" value="Probable GTP-binding protein EngB"/>
    <property type="match status" value="1"/>
</dbReference>
<comment type="function">
    <text evidence="10">Necessary for normal cell division and for the maintenance of normal septation.</text>
</comment>
<evidence type="ECO:0000256" key="7">
    <source>
        <dbReference type="ARBA" id="ARBA00023134"/>
    </source>
</evidence>
<comment type="cofactor">
    <cofactor evidence="1">
        <name>Mg(2+)</name>
        <dbReference type="ChEBI" id="CHEBI:18420"/>
    </cofactor>
</comment>
<dbReference type="Proteomes" id="UP000366051">
    <property type="component" value="Chromosome"/>
</dbReference>
<organism evidence="12 13">
    <name type="scientific">Heliorestis convoluta</name>
    <dbReference type="NCBI Taxonomy" id="356322"/>
    <lineage>
        <taxon>Bacteria</taxon>
        <taxon>Bacillati</taxon>
        <taxon>Bacillota</taxon>
        <taxon>Clostridia</taxon>
        <taxon>Eubacteriales</taxon>
        <taxon>Heliobacteriaceae</taxon>
        <taxon>Heliorestis</taxon>
    </lineage>
</organism>
<keyword evidence="5 10" id="KW-0547">Nucleotide-binding</keyword>
<dbReference type="GO" id="GO:0046872">
    <property type="term" value="F:metal ion binding"/>
    <property type="evidence" value="ECO:0007669"/>
    <property type="project" value="UniProtKB-KW"/>
</dbReference>
<comment type="similarity">
    <text evidence="2 10">Belongs to the TRAFAC class TrmE-Era-EngA-EngB-Septin-like GTPase superfamily. EngB GTPase family.</text>
</comment>
<evidence type="ECO:0000256" key="8">
    <source>
        <dbReference type="ARBA" id="ARBA00023210"/>
    </source>
</evidence>
<accession>A0A5Q2N7I7</accession>
<dbReference type="SUPFAM" id="SSF52540">
    <property type="entry name" value="P-loop containing nucleoside triphosphate hydrolases"/>
    <property type="match status" value="1"/>
</dbReference>
<dbReference type="GO" id="GO:0000917">
    <property type="term" value="P:division septum assembly"/>
    <property type="evidence" value="ECO:0007669"/>
    <property type="project" value="UniProtKB-KW"/>
</dbReference>
<evidence type="ECO:0000256" key="9">
    <source>
        <dbReference type="ARBA" id="ARBA00023306"/>
    </source>
</evidence>
<dbReference type="InterPro" id="IPR006073">
    <property type="entry name" value="GTP-bd"/>
</dbReference>
<keyword evidence="9 10" id="KW-0131">Cell cycle</keyword>
<dbReference type="RefSeq" id="WP_153726381.1">
    <property type="nucleotide sequence ID" value="NZ_CP045875.1"/>
</dbReference>
<dbReference type="InterPro" id="IPR027417">
    <property type="entry name" value="P-loop_NTPase"/>
</dbReference>
<evidence type="ECO:0000256" key="10">
    <source>
        <dbReference type="HAMAP-Rule" id="MF_00321"/>
    </source>
</evidence>
<sequence length="211" mass="24142">MEEERNHPPYRITESHFVISAVGPDQYPEEPWPEVAMVGRSNVGKSSLINKICNRKNMARTSSKPGKTQTLNFYQINKDAHLVDLPGYGYANVPKSLKSTWGKMMERYLRDRQQLRGVLQLIDIRHSPTKDDVAMNEWLAHFGIATAVIITKADKISKGRYPQHVKEIRKTLNIAPHIPTIIFSAETGEGKEEVLELLDYLWHFEEGEIDS</sequence>
<keyword evidence="8 10" id="KW-0717">Septation</keyword>
<dbReference type="PANTHER" id="PTHR11649">
    <property type="entry name" value="MSS1/TRME-RELATED GTP-BINDING PROTEIN"/>
    <property type="match status" value="1"/>
</dbReference>
<name>A0A5Q2N7I7_9FIRM</name>
<dbReference type="KEGG" id="hcv:FTV88_3317"/>
<dbReference type="NCBIfam" id="TIGR00231">
    <property type="entry name" value="small_GTP"/>
    <property type="match status" value="1"/>
</dbReference>
<dbReference type="AlphaFoldDB" id="A0A5Q2N7I7"/>
<evidence type="ECO:0000256" key="4">
    <source>
        <dbReference type="ARBA" id="ARBA00022723"/>
    </source>
</evidence>
<keyword evidence="7 10" id="KW-0342">GTP-binding</keyword>
<gene>
    <name evidence="10" type="primary">engB</name>
    <name evidence="12" type="ORF">FTV88_3317</name>
</gene>
<dbReference type="HAMAP" id="MF_00321">
    <property type="entry name" value="GTPase_EngB"/>
    <property type="match status" value="1"/>
</dbReference>
<evidence type="ECO:0000256" key="6">
    <source>
        <dbReference type="ARBA" id="ARBA00022842"/>
    </source>
</evidence>
<evidence type="ECO:0000259" key="11">
    <source>
        <dbReference type="PROSITE" id="PS51706"/>
    </source>
</evidence>
<evidence type="ECO:0000313" key="13">
    <source>
        <dbReference type="Proteomes" id="UP000366051"/>
    </source>
</evidence>
<dbReference type="Gene3D" id="3.40.50.300">
    <property type="entry name" value="P-loop containing nucleotide triphosphate hydrolases"/>
    <property type="match status" value="1"/>
</dbReference>
<evidence type="ECO:0000256" key="2">
    <source>
        <dbReference type="ARBA" id="ARBA00009638"/>
    </source>
</evidence>
<proteinExistence type="inferred from homology"/>
<dbReference type="NCBIfam" id="TIGR03598">
    <property type="entry name" value="GTPase_YsxC"/>
    <property type="match status" value="1"/>
</dbReference>
<reference evidence="13" key="1">
    <citation type="submission" date="2019-11" db="EMBL/GenBank/DDBJ databases">
        <title>Genome sequence of Heliorestis convoluta strain HH, an alkaliphilic and minimalistic phototrophic bacterium from a soda lake in Egypt.</title>
        <authorList>
            <person name="Dewey E.D."/>
            <person name="Stokes L.M."/>
            <person name="Burchell B.M."/>
            <person name="Shaffer K.N."/>
            <person name="Huntington A.M."/>
            <person name="Baker J.M."/>
            <person name="Nadendla S."/>
            <person name="Giglio M.G."/>
            <person name="Touchman J.W."/>
            <person name="Blankenship R.E."/>
            <person name="Madigan M.T."/>
            <person name="Sattley W.M."/>
        </authorList>
    </citation>
    <scope>NUCLEOTIDE SEQUENCE [LARGE SCALE GENOMIC DNA]</scope>
    <source>
        <strain evidence="13">HH</strain>
    </source>
</reference>
<keyword evidence="3 10" id="KW-0132">Cell division</keyword>
<dbReference type="InterPro" id="IPR005225">
    <property type="entry name" value="Small_GTP-bd"/>
</dbReference>
<dbReference type="EMBL" id="CP045875">
    <property type="protein sequence ID" value="QGG49382.1"/>
    <property type="molecule type" value="Genomic_DNA"/>
</dbReference>
<dbReference type="InterPro" id="IPR019987">
    <property type="entry name" value="GTP-bd_ribosome_bio_YsxC"/>
</dbReference>
<feature type="domain" description="EngB-type G" evidence="11">
    <location>
        <begin position="31"/>
        <end position="204"/>
    </location>
</feature>
<evidence type="ECO:0000256" key="1">
    <source>
        <dbReference type="ARBA" id="ARBA00001946"/>
    </source>
</evidence>
<dbReference type="OrthoDB" id="9804921at2"/>
<dbReference type="PROSITE" id="PS51706">
    <property type="entry name" value="G_ENGB"/>
    <property type="match status" value="1"/>
</dbReference>